<dbReference type="EMBL" id="CAJNOK010001630">
    <property type="protein sequence ID" value="CAF0821913.1"/>
    <property type="molecule type" value="Genomic_DNA"/>
</dbReference>
<dbReference type="Proteomes" id="UP000682733">
    <property type="component" value="Unassembled WGS sequence"/>
</dbReference>
<dbReference type="Proteomes" id="UP000681722">
    <property type="component" value="Unassembled WGS sequence"/>
</dbReference>
<sequence>MPSVWNLRNIRQQMNENINVINTEFESYIRIEDAIKTLIHTNQTSISRIRRSMTIRLSIAATQVGEKLKLLVLLVSCPQFSSRTQQIASKSLPIGLCKMEDENYDNVKQVIPDELINGMQQNRRTSMVNNFQ</sequence>
<evidence type="ECO:0000313" key="4">
    <source>
        <dbReference type="EMBL" id="CAF4323426.1"/>
    </source>
</evidence>
<dbReference type="Proteomes" id="UP000663829">
    <property type="component" value="Unassembled WGS sequence"/>
</dbReference>
<evidence type="ECO:0000313" key="5">
    <source>
        <dbReference type="Proteomes" id="UP000663829"/>
    </source>
</evidence>
<comment type="caution">
    <text evidence="2">The sequence shown here is derived from an EMBL/GenBank/DDBJ whole genome shotgun (WGS) entry which is preliminary data.</text>
</comment>
<gene>
    <name evidence="2" type="ORF">GPM918_LOCUS34690</name>
    <name evidence="1" type="ORF">OVA965_LOCUS5691</name>
    <name evidence="4" type="ORF">SRO942_LOCUS35394</name>
    <name evidence="3" type="ORF">TMI583_LOCUS5688</name>
</gene>
<dbReference type="EMBL" id="CAJOBC010084863">
    <property type="protein sequence ID" value="CAF4323426.1"/>
    <property type="molecule type" value="Genomic_DNA"/>
</dbReference>
<evidence type="ECO:0000313" key="1">
    <source>
        <dbReference type="EMBL" id="CAF0821913.1"/>
    </source>
</evidence>
<keyword evidence="5" id="KW-1185">Reference proteome</keyword>
<dbReference type="Proteomes" id="UP000677228">
    <property type="component" value="Unassembled WGS sequence"/>
</dbReference>
<reference evidence="2" key="1">
    <citation type="submission" date="2021-02" db="EMBL/GenBank/DDBJ databases">
        <authorList>
            <person name="Nowell W R."/>
        </authorList>
    </citation>
    <scope>NUCLEOTIDE SEQUENCE</scope>
</reference>
<protein>
    <submittedName>
        <fullName evidence="2">Uncharacterized protein</fullName>
    </submittedName>
</protein>
<evidence type="ECO:0000313" key="3">
    <source>
        <dbReference type="EMBL" id="CAF3606220.1"/>
    </source>
</evidence>
<proteinExistence type="predicted"/>
<evidence type="ECO:0000313" key="2">
    <source>
        <dbReference type="EMBL" id="CAF1449720.1"/>
    </source>
</evidence>
<accession>A0A815PIA7</accession>
<dbReference type="AlphaFoldDB" id="A0A815PIA7"/>
<dbReference type="EMBL" id="CAJNOQ010019413">
    <property type="protein sequence ID" value="CAF1449720.1"/>
    <property type="molecule type" value="Genomic_DNA"/>
</dbReference>
<name>A0A815PIA7_9BILA</name>
<dbReference type="EMBL" id="CAJOBA010001630">
    <property type="protein sequence ID" value="CAF3606220.1"/>
    <property type="molecule type" value="Genomic_DNA"/>
</dbReference>
<organism evidence="2 5">
    <name type="scientific">Didymodactylos carnosus</name>
    <dbReference type="NCBI Taxonomy" id="1234261"/>
    <lineage>
        <taxon>Eukaryota</taxon>
        <taxon>Metazoa</taxon>
        <taxon>Spiralia</taxon>
        <taxon>Gnathifera</taxon>
        <taxon>Rotifera</taxon>
        <taxon>Eurotatoria</taxon>
        <taxon>Bdelloidea</taxon>
        <taxon>Philodinida</taxon>
        <taxon>Philodinidae</taxon>
        <taxon>Didymodactylos</taxon>
    </lineage>
</organism>